<dbReference type="Pfam" id="PF13302">
    <property type="entry name" value="Acetyltransf_3"/>
    <property type="match status" value="1"/>
</dbReference>
<accession>A0A075LFK4</accession>
<protein>
    <submittedName>
        <fullName evidence="2 3">Acetyltransferase</fullName>
    </submittedName>
</protein>
<dbReference type="PROSITE" id="PS51186">
    <property type="entry name" value="GNAT"/>
    <property type="match status" value="1"/>
</dbReference>
<dbReference type="Proteomes" id="UP000199735">
    <property type="component" value="Unassembled WGS sequence"/>
</dbReference>
<evidence type="ECO:0000259" key="1">
    <source>
        <dbReference type="PROSITE" id="PS51186"/>
    </source>
</evidence>
<dbReference type="GeneID" id="34222722"/>
<dbReference type="InterPro" id="IPR051531">
    <property type="entry name" value="N-acetyltransferase"/>
</dbReference>
<feature type="domain" description="N-acetyltransferase" evidence="1">
    <location>
        <begin position="14"/>
        <end position="176"/>
    </location>
</feature>
<gene>
    <name evidence="2" type="ORF">GZ22_00045</name>
    <name evidence="3" type="ORF">SAMN04489762_2914</name>
</gene>
<dbReference type="AlphaFoldDB" id="A0A075LFK4"/>
<dbReference type="SUPFAM" id="SSF55729">
    <property type="entry name" value="Acyl-CoA N-acyltransferases (Nat)"/>
    <property type="match status" value="1"/>
</dbReference>
<evidence type="ECO:0000313" key="3">
    <source>
        <dbReference type="EMBL" id="SEN81407.1"/>
    </source>
</evidence>
<dbReference type="HOGENOM" id="CLU_013985_3_6_9"/>
<dbReference type="Gene3D" id="3.40.630.30">
    <property type="match status" value="1"/>
</dbReference>
<dbReference type="GO" id="GO:0005737">
    <property type="term" value="C:cytoplasm"/>
    <property type="evidence" value="ECO:0007669"/>
    <property type="project" value="TreeGrafter"/>
</dbReference>
<reference evidence="2 4" key="1">
    <citation type="submission" date="2014-07" db="EMBL/GenBank/DDBJ databases">
        <title>Complete genome sequence of a moderately halophilic bacterium Terribacillus aidingensis MP602, isolated from Cryptomeria fortunei in Tianmu mountain in China.</title>
        <authorList>
            <person name="Wang Y."/>
            <person name="Lu P."/>
            <person name="Zhang L."/>
        </authorList>
    </citation>
    <scope>NUCLEOTIDE SEQUENCE [LARGE SCALE GENOMIC DNA]</scope>
    <source>
        <strain evidence="2 4">MP602</strain>
    </source>
</reference>
<keyword evidence="2" id="KW-0808">Transferase</keyword>
<accession>A0AAX2EIF9</accession>
<proteinExistence type="predicted"/>
<dbReference type="OrthoDB" id="9811523at2"/>
<dbReference type="InterPro" id="IPR016181">
    <property type="entry name" value="Acyl_CoA_acyltransferase"/>
</dbReference>
<dbReference type="KEGG" id="tap:GZ22_00045"/>
<evidence type="ECO:0000313" key="4">
    <source>
        <dbReference type="Proteomes" id="UP000027980"/>
    </source>
</evidence>
<reference evidence="3 5" key="2">
    <citation type="submission" date="2016-10" db="EMBL/GenBank/DDBJ databases">
        <authorList>
            <person name="Varghese N."/>
            <person name="Submissions S."/>
        </authorList>
    </citation>
    <scope>NUCLEOTIDE SEQUENCE [LARGE SCALE GENOMIC DNA]</scope>
    <source>
        <strain evidence="3 5">DSM 21619</strain>
    </source>
</reference>
<dbReference type="PANTHER" id="PTHR43792:SF9">
    <property type="entry name" value="RIBOSOMAL-PROTEIN-ALANINE ACETYLTRANSFERASE"/>
    <property type="match status" value="1"/>
</dbReference>
<dbReference type="PANTHER" id="PTHR43792">
    <property type="entry name" value="GNAT FAMILY, PUTATIVE (AFU_ORTHOLOGUE AFUA_3G00765)-RELATED-RELATED"/>
    <property type="match status" value="1"/>
</dbReference>
<organism evidence="2 4">
    <name type="scientific">Terribacillus saccharophilus</name>
    <dbReference type="NCBI Taxonomy" id="361277"/>
    <lineage>
        <taxon>Bacteria</taxon>
        <taxon>Bacillati</taxon>
        <taxon>Bacillota</taxon>
        <taxon>Bacilli</taxon>
        <taxon>Bacillales</taxon>
        <taxon>Bacillaceae</taxon>
        <taxon>Terribacillus</taxon>
    </lineage>
</organism>
<name>A0A075LFK4_9BACI</name>
<dbReference type="GO" id="GO:0008999">
    <property type="term" value="F:protein-N-terminal-alanine acetyltransferase activity"/>
    <property type="evidence" value="ECO:0007669"/>
    <property type="project" value="TreeGrafter"/>
</dbReference>
<dbReference type="InterPro" id="IPR000182">
    <property type="entry name" value="GNAT_dom"/>
</dbReference>
<evidence type="ECO:0000313" key="2">
    <source>
        <dbReference type="EMBL" id="AIF65209.1"/>
    </source>
</evidence>
<dbReference type="Proteomes" id="UP000027980">
    <property type="component" value="Chromosome"/>
</dbReference>
<dbReference type="EMBL" id="FOCD01000003">
    <property type="protein sequence ID" value="SEN81407.1"/>
    <property type="molecule type" value="Genomic_DNA"/>
</dbReference>
<dbReference type="RefSeq" id="WP_038557544.1">
    <property type="nucleotide sequence ID" value="NZ_CP008876.1"/>
</dbReference>
<sequence>MDFPDLETDRLYLIQLSEPHVEDFFDILSRDDVTKYYGTDPLNSRDEALEIIHMFQEAYDKQIGIMWSIMLKESNKFIGSGGISNIFLKGKRADIGFDLHPDYWGSGYAMEACREILNYSFGNLELYRIGAQVYPNNHGSRKLLKRLGFSEEGLLRSYFYQRNQFHDALTLSLLKDDWA</sequence>
<evidence type="ECO:0000313" key="5">
    <source>
        <dbReference type="Proteomes" id="UP000199735"/>
    </source>
</evidence>
<dbReference type="EMBL" id="CP008876">
    <property type="protein sequence ID" value="AIF65209.1"/>
    <property type="molecule type" value="Genomic_DNA"/>
</dbReference>